<dbReference type="Proteomes" id="UP000664344">
    <property type="component" value="Unassembled WGS sequence"/>
</dbReference>
<evidence type="ECO:0008006" key="4">
    <source>
        <dbReference type="Google" id="ProtNLM"/>
    </source>
</evidence>
<comment type="caution">
    <text evidence="2">The sequence shown here is derived from an EMBL/GenBank/DDBJ whole genome shotgun (WGS) entry which is preliminary data.</text>
</comment>
<keyword evidence="1" id="KW-0812">Transmembrane</keyword>
<keyword evidence="1" id="KW-0472">Membrane</keyword>
<accession>A0ABS3BGK9</accession>
<dbReference type="EMBL" id="JAFKDB010000014">
    <property type="protein sequence ID" value="MBN7770031.1"/>
    <property type="molecule type" value="Genomic_DNA"/>
</dbReference>
<organism evidence="2 3">
    <name type="scientific">Marinobacter daepoensis</name>
    <dbReference type="NCBI Taxonomy" id="262077"/>
    <lineage>
        <taxon>Bacteria</taxon>
        <taxon>Pseudomonadati</taxon>
        <taxon>Pseudomonadota</taxon>
        <taxon>Gammaproteobacteria</taxon>
        <taxon>Pseudomonadales</taxon>
        <taxon>Marinobacteraceae</taxon>
        <taxon>Marinobacter</taxon>
    </lineage>
</organism>
<sequence>MTDSVDFSDESLDRSILRRADYDDTDPKDLVLTIPKRDGGKISVPLLKHARSNIEREDYQENTLLRIKPLAEIADNLPVQQGHGAPIYQGKGVALLRPGFLYIFRKDKLWRELEINQNSQFSDVDLQVSRAEVSDPESGLRRVRPSAGQWLDDVLVPVFLQGQAVMHDFRMAYSEIQWDWSYIQKLEENDAVRNARTTGVGHAWAATSVDSLSFETGFPASRVEDAPELRHRDLGMELMLENPSDFVLSFERPDEDELCSKLAKLLESNEKQARESARRAASRSEVKDPIAYTEQLMKNPLEHALEATAPEPVDDSEEGEVANILDLTCPPGTDLLQHLRSQKGVVCVAIPDPLFRLRHSLAQLHLALHYLDAVDISIQTDPMAHSAMLIRQAVFDPLSNGSSSALAKYAGVIDREKLNQVLRAADRGQAIQIVEHHVDTLLDLMRARELDLVFDDYLGCQDIAVCEGYLLIADQLNVLQQIPGVLKAQGVISRKQVLAGVRQWVADEDFLARWAPGANVGEGRRLDNTDSLSVYERLKKLSENQDDIDEALLSRLNLQSLAFLEKQVEENNGDNSGHLKGIAAIGKVGSMISGALNEWSSSILTVCKRLIEEDVVQSIEMQRIMQGVGANLALADPALRGIDVMGRNGSMQQRVIVGVYGNGLKRGLTDFDLTEGLLTRSRDYLYADLLDETGNRIGSTSPSRVSEVLGEAIKKVSGSTFVFSAPADHPEVRKLSLLKVDYAKKIGKIVDGPAISRGLVILAAFNVFLEANNVGKAIHQQNGNNFLASSRLAGALTDLTAASFKLSEVLGRSGSGSATKMNRVATRPLFDMKNWVVIGDSLKAKGAPTLVRVVGLATFVAGSIGAGLSFWDMRISMSNKDFDAATGHAIAMTGSLVVLASPLMNGLLAIPGWGWAVFGLAMAVGGGLYASSTTDDDFESLLKRGPWGTDPDADLPGQNEHAYYSQLLALLSPIQVSAQRFAEVGPDPSLSHPDYVPKEDDYVVTLQCPLVSRLKLFQEEREGLPERPFRLVVQEVAYQNSTNTVVDSGITGAGQGTQMLATTPPVEVMARQSVPHQSAVRFLVRRQMQDSSYESLFYRESVTTQLRVGLQVTLDTELGPLVFPAPVLREYEPFDLARHSVPPSKARSILNPYSQPKSPYWYFTEVSV</sequence>
<evidence type="ECO:0000313" key="3">
    <source>
        <dbReference type="Proteomes" id="UP000664344"/>
    </source>
</evidence>
<reference evidence="2 3" key="1">
    <citation type="submission" date="2021-02" db="EMBL/GenBank/DDBJ databases">
        <title>PHA producing bacteria isolated from coastal sediment in Guangdong, Shenzhen.</title>
        <authorList>
            <person name="Zheng W."/>
            <person name="Yu S."/>
            <person name="Huang Y."/>
        </authorList>
    </citation>
    <scope>NUCLEOTIDE SEQUENCE [LARGE SCALE GENOMIC DNA]</scope>
    <source>
        <strain evidence="2 3">TN21-5</strain>
    </source>
</reference>
<dbReference type="CDD" id="cd20705">
    <property type="entry name" value="MIX_I"/>
    <property type="match status" value="1"/>
</dbReference>
<proteinExistence type="predicted"/>
<dbReference type="RefSeq" id="WP_206557376.1">
    <property type="nucleotide sequence ID" value="NZ_JAFKDB010000014.1"/>
</dbReference>
<keyword evidence="3" id="KW-1185">Reference proteome</keyword>
<gene>
    <name evidence="2" type="ORF">JYP53_08975</name>
</gene>
<keyword evidence="1" id="KW-1133">Transmembrane helix</keyword>
<evidence type="ECO:0000313" key="2">
    <source>
        <dbReference type="EMBL" id="MBN7770031.1"/>
    </source>
</evidence>
<evidence type="ECO:0000256" key="1">
    <source>
        <dbReference type="SAM" id="Phobius"/>
    </source>
</evidence>
<protein>
    <recommendedName>
        <fullName evidence="4">Transmembrane protein</fullName>
    </recommendedName>
</protein>
<name>A0ABS3BGK9_9GAMM</name>
<feature type="transmembrane region" description="Helical" evidence="1">
    <location>
        <begin position="850"/>
        <end position="870"/>
    </location>
</feature>